<dbReference type="InterPro" id="IPR007161">
    <property type="entry name" value="DUF364"/>
</dbReference>
<protein>
    <recommendedName>
        <fullName evidence="1">Putative heavy-metal chelation domain-containing protein</fullName>
    </recommendedName>
</protein>
<sequence>MTGGELLEETKRRFIQLLKFQGDGVYRRELQSEVVISRPLSVAEAIGDPGRDDFPIIRGREVLMQATFKGVAGQAFTAASGDFQGTLGDVLALPLDENFERAVFIATMNAALRYLGKIEKTVHCRDDGPKRCSSLAVDWLRDQEWEMVGLVGLQPAILEALVKAFGRERVMVSDLAEAGSERCGVRVLDGLNSEEIFEQCQLILITGSTIVNGTIDDLLDRAAEHDRRVVLFGVTIAGAAYLMGLESWCACST</sequence>
<evidence type="ECO:0000313" key="2">
    <source>
        <dbReference type="EMBL" id="KUG18317.1"/>
    </source>
</evidence>
<name>A0A0W8FBR9_9ZZZZ</name>
<gene>
    <name evidence="2" type="ORF">ASZ90_011970</name>
</gene>
<dbReference type="Gene3D" id="3.40.50.11590">
    <property type="match status" value="1"/>
</dbReference>
<proteinExistence type="predicted"/>
<dbReference type="EMBL" id="LNQE01001388">
    <property type="protein sequence ID" value="KUG18317.1"/>
    <property type="molecule type" value="Genomic_DNA"/>
</dbReference>
<comment type="caution">
    <text evidence="2">The sequence shown here is derived from an EMBL/GenBank/DDBJ whole genome shotgun (WGS) entry which is preliminary data.</text>
</comment>
<reference evidence="2" key="1">
    <citation type="journal article" date="2015" name="Proc. Natl. Acad. Sci. U.S.A.">
        <title>Networks of energetic and metabolic interactions define dynamics in microbial communities.</title>
        <authorList>
            <person name="Embree M."/>
            <person name="Liu J.K."/>
            <person name="Al-Bassam M.M."/>
            <person name="Zengler K."/>
        </authorList>
    </citation>
    <scope>NUCLEOTIDE SEQUENCE</scope>
</reference>
<dbReference type="Pfam" id="PF04016">
    <property type="entry name" value="DUF364"/>
    <property type="match status" value="1"/>
</dbReference>
<feature type="domain" description="Putative heavy-metal chelation" evidence="1">
    <location>
        <begin position="138"/>
        <end position="236"/>
    </location>
</feature>
<dbReference type="AlphaFoldDB" id="A0A0W8FBR9"/>
<evidence type="ECO:0000259" key="1">
    <source>
        <dbReference type="Pfam" id="PF04016"/>
    </source>
</evidence>
<organism evidence="2">
    <name type="scientific">hydrocarbon metagenome</name>
    <dbReference type="NCBI Taxonomy" id="938273"/>
    <lineage>
        <taxon>unclassified sequences</taxon>
        <taxon>metagenomes</taxon>
        <taxon>ecological metagenomes</taxon>
    </lineage>
</organism>
<accession>A0A0W8FBR9</accession>
<dbReference type="SUPFAM" id="SSF159713">
    <property type="entry name" value="Dhaf3308-like"/>
    <property type="match status" value="1"/>
</dbReference>